<organism evidence="2 3">
    <name type="scientific">Photorhabdus australis subsp. thailandensis</name>
    <dbReference type="NCBI Taxonomy" id="2805096"/>
    <lineage>
        <taxon>Bacteria</taxon>
        <taxon>Pseudomonadati</taxon>
        <taxon>Pseudomonadota</taxon>
        <taxon>Gammaproteobacteria</taxon>
        <taxon>Enterobacterales</taxon>
        <taxon>Morganellaceae</taxon>
        <taxon>Photorhabdus</taxon>
    </lineage>
</organism>
<protein>
    <recommendedName>
        <fullName evidence="1">T6SS Phospholipase effector Tle1-like C-terminal domain-containing protein</fullName>
    </recommendedName>
</protein>
<proteinExistence type="predicted"/>
<dbReference type="Pfam" id="PF22137">
    <property type="entry name" value="T6SS_Tle1-like_C"/>
    <property type="match status" value="1"/>
</dbReference>
<dbReference type="Proteomes" id="UP000093476">
    <property type="component" value="Unassembled WGS sequence"/>
</dbReference>
<name>A0A1C0TZE2_9GAMM</name>
<evidence type="ECO:0000313" key="3">
    <source>
        <dbReference type="Proteomes" id="UP000093476"/>
    </source>
</evidence>
<feature type="domain" description="T6SS Phospholipase effector Tle1-like C-terminal" evidence="1">
    <location>
        <begin position="2"/>
        <end position="218"/>
    </location>
</feature>
<evidence type="ECO:0000259" key="1">
    <source>
        <dbReference type="Pfam" id="PF22137"/>
    </source>
</evidence>
<evidence type="ECO:0000313" key="2">
    <source>
        <dbReference type="EMBL" id="OCQ51041.1"/>
    </source>
</evidence>
<reference evidence="2 3" key="1">
    <citation type="submission" date="2015-12" db="EMBL/GenBank/DDBJ databases">
        <title>Genome comparisons provide insights into the role of secondary metabolites in the pathogenic phase of the Photorhabdus life cycle.</title>
        <authorList>
            <person name="Tobias N.J."/>
            <person name="Mishra B."/>
            <person name="Gupta D.K."/>
            <person name="Thines M."/>
            <person name="Stinear T.P."/>
            <person name="Bode H.B."/>
        </authorList>
    </citation>
    <scope>NUCLEOTIDE SEQUENCE [LARGE SCALE GENOMIC DNA]</scope>
    <source>
        <strain evidence="2 3">PB68.1</strain>
    </source>
</reference>
<dbReference type="STRING" id="286156.Ppb6_03790"/>
<dbReference type="InterPro" id="IPR054388">
    <property type="entry name" value="Tle1-like_C"/>
</dbReference>
<accession>A0A1C0TZE2</accession>
<gene>
    <name evidence="2" type="ORF">Ppb6_03790</name>
</gene>
<dbReference type="EMBL" id="LOMY01000184">
    <property type="protein sequence ID" value="OCQ51041.1"/>
    <property type="molecule type" value="Genomic_DNA"/>
</dbReference>
<comment type="caution">
    <text evidence="2">The sequence shown here is derived from an EMBL/GenBank/DDBJ whole genome shotgun (WGS) entry which is preliminary data.</text>
</comment>
<dbReference type="PATRIC" id="fig|286156.4.peg.4367"/>
<dbReference type="AlphaFoldDB" id="A0A1C0TZE2"/>
<keyword evidence="3" id="KW-1185">Reference proteome</keyword>
<sequence>MREAAAEFRSDYRGERREISGAKQFAVEDLLGNALYLLNSEDEDREYQQMKAAGEALVDRLFPAVPTRKTGQPESPESLLVALYDNQVHDSRAWFMYSTLDTREPEGGYFRYRVIYFGTVCNKTLSLLTVSYDVVGAASPVGSALLIFKRKKVSNMMADAINKTHATQLEVSVHDLSTQELIPMLPDAEQTKAFTHNVGEVTRQQRQFIEERRMQIAKEKLKARLDGMTLELPPRGGPEQ</sequence>